<gene>
    <name evidence="2" type="ORF">HQ43_09360</name>
</gene>
<organism evidence="2 3">
    <name type="scientific">Porphyromonas canoris</name>
    <dbReference type="NCBI Taxonomy" id="36875"/>
    <lineage>
        <taxon>Bacteria</taxon>
        <taxon>Pseudomonadati</taxon>
        <taxon>Bacteroidota</taxon>
        <taxon>Bacteroidia</taxon>
        <taxon>Bacteroidales</taxon>
        <taxon>Porphyromonadaceae</taxon>
        <taxon>Porphyromonas</taxon>
    </lineage>
</organism>
<evidence type="ECO:0000313" key="3">
    <source>
        <dbReference type="Proteomes" id="UP000030101"/>
    </source>
</evidence>
<keyword evidence="1" id="KW-0472">Membrane</keyword>
<dbReference type="EMBL" id="JQZV01000013">
    <property type="protein sequence ID" value="KGN92215.1"/>
    <property type="molecule type" value="Genomic_DNA"/>
</dbReference>
<evidence type="ECO:0000256" key="1">
    <source>
        <dbReference type="SAM" id="Phobius"/>
    </source>
</evidence>
<dbReference type="RefSeq" id="WP_036792368.1">
    <property type="nucleotide sequence ID" value="NZ_JQZV01000013.1"/>
</dbReference>
<dbReference type="Proteomes" id="UP000030101">
    <property type="component" value="Unassembled WGS sequence"/>
</dbReference>
<proteinExistence type="predicted"/>
<evidence type="ECO:0000313" key="2">
    <source>
        <dbReference type="EMBL" id="KGN92215.1"/>
    </source>
</evidence>
<accession>A0ABR4XKK0</accession>
<sequence length="150" mass="16591">MNPLVSSLQKAEREIVINYPLNEVKAAIMLLFEKFPSKYMLQENDINEVFNTYHFPISNNLNPAIADIALTEEGDKTRIQITVTNAYGSLSSNSILVGILSDYLLVLGKVLNKESLEDIAQTVNRSSVNSGCLILFLVGLGLLVLYVLLT</sequence>
<keyword evidence="1" id="KW-1133">Transmembrane helix</keyword>
<reference evidence="2 3" key="1">
    <citation type="submission" date="2014-08" db="EMBL/GenBank/DDBJ databases">
        <title>Porphyromonas canoris strain:OH2762 Genome sequencing.</title>
        <authorList>
            <person name="Wallis C."/>
            <person name="Deusch O."/>
            <person name="O'Flynn C."/>
            <person name="Davis I."/>
            <person name="Jospin G."/>
            <person name="Darling A.E."/>
            <person name="Coil D.A."/>
            <person name="Alexiev A."/>
            <person name="Horsfall A."/>
            <person name="Kirkwood N."/>
            <person name="Harris S."/>
            <person name="Eisen J.A."/>
        </authorList>
    </citation>
    <scope>NUCLEOTIDE SEQUENCE [LARGE SCALE GENOMIC DNA]</scope>
    <source>
        <strain evidence="3">COT-108 OH2762</strain>
    </source>
</reference>
<feature type="transmembrane region" description="Helical" evidence="1">
    <location>
        <begin position="128"/>
        <end position="149"/>
    </location>
</feature>
<keyword evidence="1" id="KW-0812">Transmembrane</keyword>
<comment type="caution">
    <text evidence="2">The sequence shown here is derived from an EMBL/GenBank/DDBJ whole genome shotgun (WGS) entry which is preliminary data.</text>
</comment>
<keyword evidence="3" id="KW-1185">Reference proteome</keyword>
<protein>
    <submittedName>
        <fullName evidence="2">Uncharacterized protein</fullName>
    </submittedName>
</protein>
<name>A0ABR4XKK0_9PORP</name>
<feature type="transmembrane region" description="Helical" evidence="1">
    <location>
        <begin position="86"/>
        <end position="108"/>
    </location>
</feature>